<name>A0AAP0F7N9_9MAGN</name>
<dbReference type="PANTHER" id="PTHR32295">
    <property type="entry name" value="IQ-DOMAIN 5-RELATED"/>
    <property type="match status" value="1"/>
</dbReference>
<dbReference type="InterPro" id="IPR000048">
    <property type="entry name" value="IQ_motif_EF-hand-BS"/>
</dbReference>
<feature type="compositionally biased region" description="Basic and acidic residues" evidence="4">
    <location>
        <begin position="22"/>
        <end position="34"/>
    </location>
</feature>
<evidence type="ECO:0000313" key="7">
    <source>
        <dbReference type="Proteomes" id="UP001417504"/>
    </source>
</evidence>
<dbReference type="EMBL" id="JBBNAE010000008">
    <property type="protein sequence ID" value="KAK9103907.1"/>
    <property type="molecule type" value="Genomic_DNA"/>
</dbReference>
<feature type="domain" description="DUF4005" evidence="5">
    <location>
        <begin position="324"/>
        <end position="403"/>
    </location>
</feature>
<gene>
    <name evidence="6" type="ORF">Sjap_021161</name>
</gene>
<dbReference type="SMART" id="SM00015">
    <property type="entry name" value="IQ"/>
    <property type="match status" value="2"/>
</dbReference>
<comment type="subunit">
    <text evidence="3">Binds to multiple calmodulin (CaM) in the presence of Ca(2+) and CaM-like proteins.</text>
</comment>
<organism evidence="6 7">
    <name type="scientific">Stephania japonica</name>
    <dbReference type="NCBI Taxonomy" id="461633"/>
    <lineage>
        <taxon>Eukaryota</taxon>
        <taxon>Viridiplantae</taxon>
        <taxon>Streptophyta</taxon>
        <taxon>Embryophyta</taxon>
        <taxon>Tracheophyta</taxon>
        <taxon>Spermatophyta</taxon>
        <taxon>Magnoliopsida</taxon>
        <taxon>Ranunculales</taxon>
        <taxon>Menispermaceae</taxon>
        <taxon>Menispermoideae</taxon>
        <taxon>Cissampelideae</taxon>
        <taxon>Stephania</taxon>
    </lineage>
</organism>
<dbReference type="PANTHER" id="PTHR32295:SF33">
    <property type="entry name" value="PROTEIN IQ-DOMAIN 21"/>
    <property type="match status" value="1"/>
</dbReference>
<proteinExistence type="inferred from homology"/>
<dbReference type="PROSITE" id="PS50096">
    <property type="entry name" value="IQ"/>
    <property type="match status" value="2"/>
</dbReference>
<evidence type="ECO:0000313" key="6">
    <source>
        <dbReference type="EMBL" id="KAK9103907.1"/>
    </source>
</evidence>
<comment type="caution">
    <text evidence="6">The sequence shown here is derived from an EMBL/GenBank/DDBJ whole genome shotgun (WGS) entry which is preliminary data.</text>
</comment>
<dbReference type="Proteomes" id="UP001417504">
    <property type="component" value="Unassembled WGS sequence"/>
</dbReference>
<protein>
    <recommendedName>
        <fullName evidence="5">DUF4005 domain-containing protein</fullName>
    </recommendedName>
</protein>
<feature type="compositionally biased region" description="Basic and acidic residues" evidence="4">
    <location>
        <begin position="203"/>
        <end position="212"/>
    </location>
</feature>
<evidence type="ECO:0000259" key="5">
    <source>
        <dbReference type="Pfam" id="PF13178"/>
    </source>
</evidence>
<evidence type="ECO:0000256" key="3">
    <source>
        <dbReference type="ARBA" id="ARBA00024378"/>
    </source>
</evidence>
<feature type="region of interest" description="Disordered" evidence="4">
    <location>
        <begin position="370"/>
        <end position="422"/>
    </location>
</feature>
<feature type="region of interest" description="Disordered" evidence="4">
    <location>
        <begin position="15"/>
        <end position="34"/>
    </location>
</feature>
<dbReference type="Pfam" id="PF13178">
    <property type="entry name" value="DUF4005"/>
    <property type="match status" value="1"/>
</dbReference>
<feature type="compositionally biased region" description="Acidic residues" evidence="4">
    <location>
        <begin position="193"/>
        <end position="202"/>
    </location>
</feature>
<evidence type="ECO:0000256" key="1">
    <source>
        <dbReference type="ARBA" id="ARBA00022860"/>
    </source>
</evidence>
<sequence length="463" mass="51149">MGKKGSWFASVKKVFKSSSSPNKDHYSHNNKKENGEMLLQHDMPESMSLEHFPVAETSPYTTNDESSGQSPIVEDDRNHAIAVAVATAAAAEAAVAAAQAAARVVRLAGYGRHSKEERAATLIQSHYRGYLARRALRALRGLVRLQALVRGHNVRKQAQMTMRCMQALVRVQARVRARRLQLVHEKLQNQLGEQEEEDEDEINERQRNETIKRNNNINDISQKKHDLLKRERALAYAYAYQQQQQLMQPNSNGNYNAANLQSELGTENSKWGWNWLECWMASQPWQAQQQLSSIDGSYIALTNTDYMSEKTVEMDTMTPPGSLDPTLHANNTSQFGRTLVHKTPSPENIPSYMASTQSAKAKVRGLGPVKPRTPPLAQTHWNSSTKKGSVATGSVGDSSSSGGGTAVTYHAPKSPNTKPTQATFGARNGIAKKLMSSSPDSIGAVDDWVSPPTVRRGRGYDLV</sequence>
<keyword evidence="1" id="KW-0112">Calmodulin-binding</keyword>
<feature type="region of interest" description="Disordered" evidence="4">
    <location>
        <begin position="190"/>
        <end position="224"/>
    </location>
</feature>
<feature type="region of interest" description="Disordered" evidence="4">
    <location>
        <begin position="436"/>
        <end position="463"/>
    </location>
</feature>
<dbReference type="AlphaFoldDB" id="A0AAP0F7N9"/>
<dbReference type="Gene3D" id="1.20.5.190">
    <property type="match status" value="1"/>
</dbReference>
<comment type="similarity">
    <text evidence="2">Belongs to the IQD family.</text>
</comment>
<dbReference type="GO" id="GO:0005516">
    <property type="term" value="F:calmodulin binding"/>
    <property type="evidence" value="ECO:0007669"/>
    <property type="project" value="UniProtKB-KW"/>
</dbReference>
<accession>A0AAP0F7N9</accession>
<dbReference type="InterPro" id="IPR025064">
    <property type="entry name" value="DUF4005"/>
</dbReference>
<dbReference type="Pfam" id="PF00612">
    <property type="entry name" value="IQ"/>
    <property type="match status" value="2"/>
</dbReference>
<feature type="compositionally biased region" description="Low complexity" evidence="4">
    <location>
        <begin position="388"/>
        <end position="400"/>
    </location>
</feature>
<reference evidence="6 7" key="1">
    <citation type="submission" date="2024-01" db="EMBL/GenBank/DDBJ databases">
        <title>Genome assemblies of Stephania.</title>
        <authorList>
            <person name="Yang L."/>
        </authorList>
    </citation>
    <scope>NUCLEOTIDE SEQUENCE [LARGE SCALE GENOMIC DNA]</scope>
    <source>
        <strain evidence="6">QJT</strain>
        <tissue evidence="6">Leaf</tissue>
    </source>
</reference>
<evidence type="ECO:0000256" key="4">
    <source>
        <dbReference type="SAM" id="MobiDB-lite"/>
    </source>
</evidence>
<evidence type="ECO:0000256" key="2">
    <source>
        <dbReference type="ARBA" id="ARBA00024341"/>
    </source>
</evidence>
<keyword evidence="7" id="KW-1185">Reference proteome</keyword>